<feature type="signal peptide" evidence="1">
    <location>
        <begin position="1"/>
        <end position="20"/>
    </location>
</feature>
<gene>
    <name evidence="2" type="primary">OSJNBa0024L18.35</name>
</gene>
<reference evidence="3" key="1">
    <citation type="journal article" date="2005" name="Nature">
        <title>The map-based sequence of the rice genome.</title>
        <authorList>
            <consortium name="International rice genome sequencing project (IRGSP)"/>
            <person name="Matsumoto T."/>
            <person name="Wu J."/>
            <person name="Kanamori H."/>
            <person name="Katayose Y."/>
            <person name="Fujisawa M."/>
            <person name="Namiki N."/>
            <person name="Mizuno H."/>
            <person name="Yamamoto K."/>
            <person name="Antonio B.A."/>
            <person name="Baba T."/>
            <person name="Sakata K."/>
            <person name="Nagamura Y."/>
            <person name="Aoki H."/>
            <person name="Arikawa K."/>
            <person name="Arita K."/>
            <person name="Bito T."/>
            <person name="Chiden Y."/>
            <person name="Fujitsuka N."/>
            <person name="Fukunaka R."/>
            <person name="Hamada M."/>
            <person name="Harada C."/>
            <person name="Hayashi A."/>
            <person name="Hijishita S."/>
            <person name="Honda M."/>
            <person name="Hosokawa S."/>
            <person name="Ichikawa Y."/>
            <person name="Idonuma A."/>
            <person name="Iijima M."/>
            <person name="Ikeda M."/>
            <person name="Ikeno M."/>
            <person name="Ito K."/>
            <person name="Ito S."/>
            <person name="Ito T."/>
            <person name="Ito Y."/>
            <person name="Ito Y."/>
            <person name="Iwabuchi A."/>
            <person name="Kamiya K."/>
            <person name="Karasawa W."/>
            <person name="Kurita K."/>
            <person name="Katagiri S."/>
            <person name="Kikuta A."/>
            <person name="Kobayashi H."/>
            <person name="Kobayashi N."/>
            <person name="Machita K."/>
            <person name="Maehara T."/>
            <person name="Masukawa M."/>
            <person name="Mizubayashi T."/>
            <person name="Mukai Y."/>
            <person name="Nagasaki H."/>
            <person name="Nagata Y."/>
            <person name="Naito S."/>
            <person name="Nakashima M."/>
            <person name="Nakama Y."/>
            <person name="Nakamichi Y."/>
            <person name="Nakamura M."/>
            <person name="Meguro A."/>
            <person name="Negishi M."/>
            <person name="Ohta I."/>
            <person name="Ohta T."/>
            <person name="Okamoto M."/>
            <person name="Ono N."/>
            <person name="Saji S."/>
            <person name="Sakaguchi M."/>
            <person name="Sakai K."/>
            <person name="Shibata M."/>
            <person name="Shimokawa T."/>
            <person name="Song J."/>
            <person name="Takazaki Y."/>
            <person name="Terasawa K."/>
            <person name="Tsugane M."/>
            <person name="Tsuji K."/>
            <person name="Ueda S."/>
            <person name="Waki K."/>
            <person name="Yamagata H."/>
            <person name="Yamamoto M."/>
            <person name="Yamamoto S."/>
            <person name="Yamane H."/>
            <person name="Yoshiki S."/>
            <person name="Yoshihara R."/>
            <person name="Yukawa K."/>
            <person name="Zhong H."/>
            <person name="Yano M."/>
            <person name="Yuan Q."/>
            <person name="Ouyang S."/>
            <person name="Liu J."/>
            <person name="Jones K.M."/>
            <person name="Gansberger K."/>
            <person name="Moffat K."/>
            <person name="Hill J."/>
            <person name="Bera J."/>
            <person name="Fadrosh D."/>
            <person name="Jin S."/>
            <person name="Johri S."/>
            <person name="Kim M."/>
            <person name="Overton L."/>
            <person name="Reardon M."/>
            <person name="Tsitrin T."/>
            <person name="Vuong H."/>
            <person name="Weaver B."/>
            <person name="Ciecko A."/>
            <person name="Tallon L."/>
            <person name="Jackson J."/>
            <person name="Pai G."/>
            <person name="Aken S.V."/>
            <person name="Utterback T."/>
            <person name="Reidmuller S."/>
            <person name="Feldblyum T."/>
            <person name="Hsiao J."/>
            <person name="Zismann V."/>
            <person name="Iobst S."/>
            <person name="de Vazeille A.R."/>
            <person name="Buell C.R."/>
            <person name="Ying K."/>
            <person name="Li Y."/>
            <person name="Lu T."/>
            <person name="Huang Y."/>
            <person name="Zhao Q."/>
            <person name="Feng Q."/>
            <person name="Zhang L."/>
            <person name="Zhu J."/>
            <person name="Weng Q."/>
            <person name="Mu J."/>
            <person name="Lu Y."/>
            <person name="Fan D."/>
            <person name="Liu Y."/>
            <person name="Guan J."/>
            <person name="Zhang Y."/>
            <person name="Yu S."/>
            <person name="Liu X."/>
            <person name="Zhang Y."/>
            <person name="Hong G."/>
            <person name="Han B."/>
            <person name="Choisne N."/>
            <person name="Demange N."/>
            <person name="Orjeda G."/>
            <person name="Samain S."/>
            <person name="Cattolico L."/>
            <person name="Pelletier E."/>
            <person name="Couloux A."/>
            <person name="Segurens B."/>
            <person name="Wincker P."/>
            <person name="D'Hont A."/>
            <person name="Scarpelli C."/>
            <person name="Weissenbach J."/>
            <person name="Salanoubat M."/>
            <person name="Quetier F."/>
            <person name="Yu Y."/>
            <person name="Kim H.R."/>
            <person name="Rambo T."/>
            <person name="Currie J."/>
            <person name="Collura K."/>
            <person name="Luo M."/>
            <person name="Yang T."/>
            <person name="Ammiraju J.S.S."/>
            <person name="Engler F."/>
            <person name="Soderlund C."/>
            <person name="Wing R.A."/>
            <person name="Palmer L.E."/>
            <person name="de la Bastide M."/>
            <person name="Spiegel L."/>
            <person name="Nascimento L."/>
            <person name="Zutavern T."/>
            <person name="O'Shaughnessy A."/>
            <person name="Dike S."/>
            <person name="Dedhia N."/>
            <person name="Preston R."/>
            <person name="Balija V."/>
            <person name="McCombie W.R."/>
            <person name="Chow T."/>
            <person name="Chen H."/>
            <person name="Chung M."/>
            <person name="Chen C."/>
            <person name="Shaw J."/>
            <person name="Wu H."/>
            <person name="Hsiao K."/>
            <person name="Chao Y."/>
            <person name="Chu M."/>
            <person name="Cheng C."/>
            <person name="Hour A."/>
            <person name="Lee P."/>
            <person name="Lin S."/>
            <person name="Lin Y."/>
            <person name="Liou J."/>
            <person name="Liu S."/>
            <person name="Hsing Y."/>
            <person name="Raghuvanshi S."/>
            <person name="Mohanty A."/>
            <person name="Bharti A.K."/>
            <person name="Gaur A."/>
            <person name="Gupta V."/>
            <person name="Kumar D."/>
            <person name="Ravi V."/>
            <person name="Vij S."/>
            <person name="Kapur A."/>
            <person name="Khurana P."/>
            <person name="Khurana P."/>
            <person name="Khurana J.P."/>
            <person name="Tyagi A.K."/>
            <person name="Gaikwad K."/>
            <person name="Singh A."/>
            <person name="Dalal V."/>
            <person name="Srivastava S."/>
            <person name="Dixit A."/>
            <person name="Pal A.K."/>
            <person name="Ghazi I.A."/>
            <person name="Yadav M."/>
            <person name="Pandit A."/>
            <person name="Bhargava A."/>
            <person name="Sureshbabu K."/>
            <person name="Batra K."/>
            <person name="Sharma T.R."/>
            <person name="Mohapatra T."/>
            <person name="Singh N.K."/>
            <person name="Messing J."/>
            <person name="Nelson A.B."/>
            <person name="Fuks G."/>
            <person name="Kavchok S."/>
            <person name="Keizer G."/>
            <person name="Linton E."/>
            <person name="Llaca V."/>
            <person name="Song R."/>
            <person name="Tanyolac B."/>
            <person name="Young S."/>
            <person name="Ho-Il K."/>
            <person name="Hahn J.H."/>
            <person name="Sangsakoo G."/>
            <person name="Vanavichit A."/>
            <person name="de Mattos Luiz.A.T."/>
            <person name="Zimmer P.D."/>
            <person name="Malone G."/>
            <person name="Dellagostin O."/>
            <person name="de Oliveira A.C."/>
            <person name="Bevan M."/>
            <person name="Bancroft I."/>
            <person name="Minx P."/>
            <person name="Cordum H."/>
            <person name="Wilson R."/>
            <person name="Cheng Z."/>
            <person name="Jin W."/>
            <person name="Jiang J."/>
            <person name="Leong S.A."/>
            <person name="Iwama H."/>
            <person name="Gojobori T."/>
            <person name="Itoh T."/>
            <person name="Niimura Y."/>
            <person name="Fujii Y."/>
            <person name="Habara T."/>
            <person name="Sakai H."/>
            <person name="Sato Y."/>
            <person name="Wilson G."/>
            <person name="Kumar K."/>
            <person name="McCouch S."/>
            <person name="Juretic N."/>
            <person name="Hoen D."/>
            <person name="Wright S."/>
            <person name="Bruskiewich R."/>
            <person name="Bureau T."/>
            <person name="Miyao A."/>
            <person name="Hirochika H."/>
            <person name="Nishikawa T."/>
            <person name="Kadowaki K."/>
            <person name="Sugiura M."/>
            <person name="Burr B."/>
            <person name="Sasaki T."/>
        </authorList>
    </citation>
    <scope>NUCLEOTIDE SEQUENCE [LARGE SCALE GENOMIC DNA]</scope>
    <source>
        <strain evidence="3">cv. Nipponbare</strain>
    </source>
</reference>
<evidence type="ECO:0000313" key="3">
    <source>
        <dbReference type="Proteomes" id="UP000000763"/>
    </source>
</evidence>
<dbReference type="Proteomes" id="UP000000763">
    <property type="component" value="Chromosome 7"/>
</dbReference>
<accession>Q69QM3</accession>
<keyword evidence="1" id="KW-0732">Signal</keyword>
<proteinExistence type="predicted"/>
<sequence length="61" mass="6998">MGHTCTSWLLFGHILVLALAQATTYKPTHAKTSRRISTSGIAWLFPYGVSGYRQERRKRYL</sequence>
<organism evidence="2 3">
    <name type="scientific">Oryza sativa subsp. japonica</name>
    <name type="common">Rice</name>
    <dbReference type="NCBI Taxonomy" id="39947"/>
    <lineage>
        <taxon>Eukaryota</taxon>
        <taxon>Viridiplantae</taxon>
        <taxon>Streptophyta</taxon>
        <taxon>Embryophyta</taxon>
        <taxon>Tracheophyta</taxon>
        <taxon>Spermatophyta</taxon>
        <taxon>Magnoliopsida</taxon>
        <taxon>Liliopsida</taxon>
        <taxon>Poales</taxon>
        <taxon>Poaceae</taxon>
        <taxon>BOP clade</taxon>
        <taxon>Oryzoideae</taxon>
        <taxon>Oryzeae</taxon>
        <taxon>Oryzinae</taxon>
        <taxon>Oryza</taxon>
        <taxon>Oryza sativa</taxon>
    </lineage>
</organism>
<protein>
    <recommendedName>
        <fullName evidence="4">Secreted protein</fullName>
    </recommendedName>
</protein>
<feature type="chain" id="PRO_5004270355" description="Secreted protein" evidence="1">
    <location>
        <begin position="21"/>
        <end position="61"/>
    </location>
</feature>
<dbReference type="EMBL" id="AP005409">
    <property type="protein sequence ID" value="BAD31362.1"/>
    <property type="molecule type" value="Genomic_DNA"/>
</dbReference>
<evidence type="ECO:0000256" key="1">
    <source>
        <dbReference type="SAM" id="SignalP"/>
    </source>
</evidence>
<dbReference type="AlphaFoldDB" id="Q69QM3"/>
<evidence type="ECO:0000313" key="2">
    <source>
        <dbReference type="EMBL" id="BAD31362.1"/>
    </source>
</evidence>
<reference evidence="3" key="2">
    <citation type="journal article" date="2008" name="Nucleic Acids Res.">
        <title>The rice annotation project database (RAP-DB): 2008 update.</title>
        <authorList>
            <consortium name="The rice annotation project (RAP)"/>
        </authorList>
    </citation>
    <scope>GENOME REANNOTATION</scope>
    <source>
        <strain evidence="3">cv. Nipponbare</strain>
    </source>
</reference>
<evidence type="ECO:0008006" key="4">
    <source>
        <dbReference type="Google" id="ProtNLM"/>
    </source>
</evidence>
<name>Q69QM3_ORYSJ</name>